<protein>
    <submittedName>
        <fullName evidence="4">Cyclic nucleotide-binding domain-containing protein</fullName>
    </submittedName>
</protein>
<dbReference type="PANTHER" id="PTHR24567">
    <property type="entry name" value="CRP FAMILY TRANSCRIPTIONAL REGULATORY PROTEIN"/>
    <property type="match status" value="1"/>
</dbReference>
<dbReference type="GO" id="GO:0003700">
    <property type="term" value="F:DNA-binding transcription factor activity"/>
    <property type="evidence" value="ECO:0007669"/>
    <property type="project" value="TreeGrafter"/>
</dbReference>
<dbReference type="CDD" id="cd00038">
    <property type="entry name" value="CAP_ED"/>
    <property type="match status" value="1"/>
</dbReference>
<keyword evidence="5" id="KW-1185">Reference proteome</keyword>
<feature type="transmembrane region" description="Helical" evidence="2">
    <location>
        <begin position="33"/>
        <end position="50"/>
    </location>
</feature>
<evidence type="ECO:0000313" key="5">
    <source>
        <dbReference type="Proteomes" id="UP000503308"/>
    </source>
</evidence>
<sequence length="230" mass="25590">MTELMSLHGIEAIGWLASALTVATYAMNTMMPLRILAIASSVCFAIYAAILQLWPLLAMELLLLPINLWRFWQILSLRGRLKKGALSELPDFSVIKRYGKARRTRAGTIVFRRGDPVDALYFLGSGRVLIEEVGVELAAGEIFGEIAFFTDDAVRTATVRCTEDSELYEIDERRFMRLQFEDPSFGMSVMRVITRRLMENGGAGTAQPQPVTQESAPFPVQDPAQASGHT</sequence>
<dbReference type="InterPro" id="IPR014710">
    <property type="entry name" value="RmlC-like_jellyroll"/>
</dbReference>
<reference evidence="4 5" key="1">
    <citation type="submission" date="2020-02" db="EMBL/GenBank/DDBJ databases">
        <title>Genome sequence of Roseobacter ponti.</title>
        <authorList>
            <person name="Hollensteiner J."/>
            <person name="Schneider D."/>
            <person name="Poehlein A."/>
            <person name="Daniel R."/>
        </authorList>
    </citation>
    <scope>NUCLEOTIDE SEQUENCE [LARGE SCALE GENOMIC DNA]</scope>
    <source>
        <strain evidence="4 5">DSM 106830</strain>
    </source>
</reference>
<evidence type="ECO:0000256" key="2">
    <source>
        <dbReference type="SAM" id="Phobius"/>
    </source>
</evidence>
<proteinExistence type="predicted"/>
<dbReference type="SMART" id="SM00100">
    <property type="entry name" value="cNMP"/>
    <property type="match status" value="1"/>
</dbReference>
<gene>
    <name evidence="4" type="ORF">G3256_10055</name>
</gene>
<dbReference type="GO" id="GO:0005829">
    <property type="term" value="C:cytosol"/>
    <property type="evidence" value="ECO:0007669"/>
    <property type="project" value="TreeGrafter"/>
</dbReference>
<dbReference type="InterPro" id="IPR000595">
    <property type="entry name" value="cNMP-bd_dom"/>
</dbReference>
<dbReference type="Pfam" id="PF00027">
    <property type="entry name" value="cNMP_binding"/>
    <property type="match status" value="1"/>
</dbReference>
<dbReference type="PANTHER" id="PTHR24567:SF26">
    <property type="entry name" value="REGULATORY PROTEIN YEIL"/>
    <property type="match status" value="1"/>
</dbReference>
<dbReference type="InterPro" id="IPR018490">
    <property type="entry name" value="cNMP-bd_dom_sf"/>
</dbReference>
<evidence type="ECO:0000259" key="3">
    <source>
        <dbReference type="PROSITE" id="PS50042"/>
    </source>
</evidence>
<dbReference type="SUPFAM" id="SSF51206">
    <property type="entry name" value="cAMP-binding domain-like"/>
    <property type="match status" value="1"/>
</dbReference>
<dbReference type="AlphaFoldDB" id="A0A858SRH7"/>
<keyword evidence="2" id="KW-0812">Transmembrane</keyword>
<accession>A0A858SRH7</accession>
<dbReference type="Proteomes" id="UP000503308">
    <property type="component" value="Chromosome"/>
</dbReference>
<feature type="transmembrane region" description="Helical" evidence="2">
    <location>
        <begin position="6"/>
        <end position="26"/>
    </location>
</feature>
<dbReference type="EMBL" id="CP048788">
    <property type="protein sequence ID" value="QJF51479.1"/>
    <property type="molecule type" value="Genomic_DNA"/>
</dbReference>
<evidence type="ECO:0000313" key="4">
    <source>
        <dbReference type="EMBL" id="QJF51479.1"/>
    </source>
</evidence>
<dbReference type="RefSeq" id="WP_169640696.1">
    <property type="nucleotide sequence ID" value="NZ_CP048788.1"/>
</dbReference>
<dbReference type="PROSITE" id="PS50042">
    <property type="entry name" value="CNMP_BINDING_3"/>
    <property type="match status" value="1"/>
</dbReference>
<feature type="region of interest" description="Disordered" evidence="1">
    <location>
        <begin position="201"/>
        <end position="230"/>
    </location>
</feature>
<evidence type="ECO:0000256" key="1">
    <source>
        <dbReference type="SAM" id="MobiDB-lite"/>
    </source>
</evidence>
<keyword evidence="2" id="KW-1133">Transmembrane helix</keyword>
<keyword evidence="2" id="KW-0472">Membrane</keyword>
<dbReference type="InterPro" id="IPR050397">
    <property type="entry name" value="Env_Response_Regulators"/>
</dbReference>
<name>A0A858SRH7_9RHOB</name>
<feature type="domain" description="Cyclic nucleotide-binding" evidence="3">
    <location>
        <begin position="77"/>
        <end position="178"/>
    </location>
</feature>
<feature type="compositionally biased region" description="Polar residues" evidence="1">
    <location>
        <begin position="206"/>
        <end position="215"/>
    </location>
</feature>
<dbReference type="KEGG" id="rpon:G3256_10055"/>
<dbReference type="Gene3D" id="2.60.120.10">
    <property type="entry name" value="Jelly Rolls"/>
    <property type="match status" value="1"/>
</dbReference>
<organism evidence="4 5">
    <name type="scientific">Roseobacter ponti</name>
    <dbReference type="NCBI Taxonomy" id="1891787"/>
    <lineage>
        <taxon>Bacteria</taxon>
        <taxon>Pseudomonadati</taxon>
        <taxon>Pseudomonadota</taxon>
        <taxon>Alphaproteobacteria</taxon>
        <taxon>Rhodobacterales</taxon>
        <taxon>Roseobacteraceae</taxon>
        <taxon>Roseobacter</taxon>
    </lineage>
</organism>